<dbReference type="Proteomes" id="UP001301958">
    <property type="component" value="Unassembled WGS sequence"/>
</dbReference>
<feature type="transmembrane region" description="Helical" evidence="2">
    <location>
        <begin position="108"/>
        <end position="135"/>
    </location>
</feature>
<gene>
    <name evidence="3" type="ORF">QBC38DRAFT_428218</name>
</gene>
<evidence type="ECO:0000313" key="4">
    <source>
        <dbReference type="Proteomes" id="UP001301958"/>
    </source>
</evidence>
<keyword evidence="2" id="KW-1133">Transmembrane helix</keyword>
<dbReference type="AlphaFoldDB" id="A0AAN6YQB4"/>
<dbReference type="EMBL" id="MU865500">
    <property type="protein sequence ID" value="KAK4221975.1"/>
    <property type="molecule type" value="Genomic_DNA"/>
</dbReference>
<keyword evidence="4" id="KW-1185">Reference proteome</keyword>
<sequence length="405" mass="44754">MADSCVVHGNSDMYGIGIRLGFYLQWLASILANFLMIESEIKSARFSLSSYTGAVIIALAVQTARNTATDLDTYIVLLLCFGASYAQIPIFLWRILTCFNADMDPTRWTAAASSTFLSMFSTLVLVAVAVLQYIFWGGLPSETEEGTHVCKEYGFLFVSLSLYSTALKATNLTLSSLLLVISSLGWIQWCCSSRDRGFLKQEKWSLTDWMNRSSRKSTVLIRLRCVVNLVVAIFVIAGTELTITWNRVQDISALDTPGQLISFVLGLVVFSRVIWVYFKNRPPRPHKLFVDNAVSPGPQCGSVPPSYLRVPQDPNSQGPYTVYKESPLSGRQSSPYIPQPPYPPGGYSAYKESPVMSGSTPVVRPRPSEPSVYKEHRFATAPPQQMQPPPIISSGTSYNTAYGIG</sequence>
<feature type="transmembrane region" description="Helical" evidence="2">
    <location>
        <begin position="259"/>
        <end position="278"/>
    </location>
</feature>
<comment type="caution">
    <text evidence="3">The sequence shown here is derived from an EMBL/GenBank/DDBJ whole genome shotgun (WGS) entry which is preliminary data.</text>
</comment>
<evidence type="ECO:0000256" key="2">
    <source>
        <dbReference type="SAM" id="Phobius"/>
    </source>
</evidence>
<feature type="transmembrane region" description="Helical" evidence="2">
    <location>
        <begin position="74"/>
        <end position="96"/>
    </location>
</feature>
<protein>
    <recommendedName>
        <fullName evidence="5">Transmembrane protein</fullName>
    </recommendedName>
</protein>
<feature type="transmembrane region" description="Helical" evidence="2">
    <location>
        <begin position="16"/>
        <end position="36"/>
    </location>
</feature>
<keyword evidence="2" id="KW-0472">Membrane</keyword>
<accession>A0AAN6YQB4</accession>
<evidence type="ECO:0000313" key="3">
    <source>
        <dbReference type="EMBL" id="KAK4221975.1"/>
    </source>
</evidence>
<keyword evidence="2" id="KW-0812">Transmembrane</keyword>
<reference evidence="3" key="2">
    <citation type="submission" date="2023-05" db="EMBL/GenBank/DDBJ databases">
        <authorList>
            <consortium name="Lawrence Berkeley National Laboratory"/>
            <person name="Steindorff A."/>
            <person name="Hensen N."/>
            <person name="Bonometti L."/>
            <person name="Westerberg I."/>
            <person name="Brannstrom I.O."/>
            <person name="Guillou S."/>
            <person name="Cros-Aarteil S."/>
            <person name="Calhoun S."/>
            <person name="Haridas S."/>
            <person name="Kuo A."/>
            <person name="Mondo S."/>
            <person name="Pangilinan J."/>
            <person name="Riley R."/>
            <person name="Labutti K."/>
            <person name="Andreopoulos B."/>
            <person name="Lipzen A."/>
            <person name="Chen C."/>
            <person name="Yanf M."/>
            <person name="Daum C."/>
            <person name="Ng V."/>
            <person name="Clum A."/>
            <person name="Ohm R."/>
            <person name="Martin F."/>
            <person name="Silar P."/>
            <person name="Natvig D."/>
            <person name="Lalanne C."/>
            <person name="Gautier V."/>
            <person name="Ament-Velasquez S.L."/>
            <person name="Kruys A."/>
            <person name="Hutchinson M.I."/>
            <person name="Powell A.J."/>
            <person name="Barry K."/>
            <person name="Miller A.N."/>
            <person name="Grigoriev I.V."/>
            <person name="Debuchy R."/>
            <person name="Gladieux P."/>
            <person name="Thoren M.H."/>
            <person name="Johannesson H."/>
        </authorList>
    </citation>
    <scope>NUCLEOTIDE SEQUENCE</scope>
    <source>
        <strain evidence="3">CBS 990.96</strain>
    </source>
</reference>
<organism evidence="3 4">
    <name type="scientific">Podospora fimiseda</name>
    <dbReference type="NCBI Taxonomy" id="252190"/>
    <lineage>
        <taxon>Eukaryota</taxon>
        <taxon>Fungi</taxon>
        <taxon>Dikarya</taxon>
        <taxon>Ascomycota</taxon>
        <taxon>Pezizomycotina</taxon>
        <taxon>Sordariomycetes</taxon>
        <taxon>Sordariomycetidae</taxon>
        <taxon>Sordariales</taxon>
        <taxon>Podosporaceae</taxon>
        <taxon>Podospora</taxon>
    </lineage>
</organism>
<proteinExistence type="predicted"/>
<evidence type="ECO:0000256" key="1">
    <source>
        <dbReference type="SAM" id="MobiDB-lite"/>
    </source>
</evidence>
<reference evidence="3" key="1">
    <citation type="journal article" date="2023" name="Mol. Phylogenet. Evol.">
        <title>Genome-scale phylogeny and comparative genomics of the fungal order Sordariales.</title>
        <authorList>
            <person name="Hensen N."/>
            <person name="Bonometti L."/>
            <person name="Westerberg I."/>
            <person name="Brannstrom I.O."/>
            <person name="Guillou S."/>
            <person name="Cros-Aarteil S."/>
            <person name="Calhoun S."/>
            <person name="Haridas S."/>
            <person name="Kuo A."/>
            <person name="Mondo S."/>
            <person name="Pangilinan J."/>
            <person name="Riley R."/>
            <person name="LaButti K."/>
            <person name="Andreopoulos B."/>
            <person name="Lipzen A."/>
            <person name="Chen C."/>
            <person name="Yan M."/>
            <person name="Daum C."/>
            <person name="Ng V."/>
            <person name="Clum A."/>
            <person name="Steindorff A."/>
            <person name="Ohm R.A."/>
            <person name="Martin F."/>
            <person name="Silar P."/>
            <person name="Natvig D.O."/>
            <person name="Lalanne C."/>
            <person name="Gautier V."/>
            <person name="Ament-Velasquez S.L."/>
            <person name="Kruys A."/>
            <person name="Hutchinson M.I."/>
            <person name="Powell A.J."/>
            <person name="Barry K."/>
            <person name="Miller A.N."/>
            <person name="Grigoriev I.V."/>
            <person name="Debuchy R."/>
            <person name="Gladieux P."/>
            <person name="Hiltunen Thoren M."/>
            <person name="Johannesson H."/>
        </authorList>
    </citation>
    <scope>NUCLEOTIDE SEQUENCE</scope>
    <source>
        <strain evidence="3">CBS 990.96</strain>
    </source>
</reference>
<feature type="region of interest" description="Disordered" evidence="1">
    <location>
        <begin position="353"/>
        <end position="405"/>
    </location>
</feature>
<feature type="transmembrane region" description="Helical" evidence="2">
    <location>
        <begin position="48"/>
        <end position="68"/>
    </location>
</feature>
<feature type="compositionally biased region" description="Polar residues" evidence="1">
    <location>
        <begin position="393"/>
        <end position="405"/>
    </location>
</feature>
<feature type="transmembrane region" description="Helical" evidence="2">
    <location>
        <begin position="219"/>
        <end position="239"/>
    </location>
</feature>
<feature type="compositionally biased region" description="Low complexity" evidence="1">
    <location>
        <begin position="361"/>
        <end position="371"/>
    </location>
</feature>
<name>A0AAN6YQB4_9PEZI</name>
<feature type="transmembrane region" description="Helical" evidence="2">
    <location>
        <begin position="172"/>
        <end position="191"/>
    </location>
</feature>
<evidence type="ECO:0008006" key="5">
    <source>
        <dbReference type="Google" id="ProtNLM"/>
    </source>
</evidence>